<dbReference type="InterPro" id="IPR031107">
    <property type="entry name" value="Small_HSP"/>
</dbReference>
<evidence type="ECO:0000256" key="4">
    <source>
        <dbReference type="SAM" id="MobiDB-lite"/>
    </source>
</evidence>
<accession>A0A2I4FIG5</accession>
<sequence length="269" mass="30319">MANVRDTRGCGGRTSSQNPVVEEFVPSSRWREDPRTHSLVVDLPGFKKDELKLQVTGSGDLMISGERKEHEEKIVYFKQTFEVPKNTEMDKTTGKFIGEILYVTVPKKVVEEKRTDEIVEGNASGSQREDGKKSKGNANHLPQGKTGFKNDEVQFQITGSGNLMINGERKVHEDKIVYFEQTFTVPKNMDMDKTTGKFSGEILFVTVPKQVVEEKRNVGFSEEIREYLKNTNSENVVEMLKRNKGIFMTAILAFSLGVLVTRKSESTGN</sequence>
<name>A0A2I4FIG5_JUGRE</name>
<evidence type="ECO:0000313" key="5">
    <source>
        <dbReference type="Proteomes" id="UP000235220"/>
    </source>
</evidence>
<dbReference type="GeneID" id="108999091"/>
<dbReference type="RefSeq" id="XP_018831436.1">
    <property type="nucleotide sequence ID" value="XM_018975891.2"/>
</dbReference>
<dbReference type="SUPFAM" id="SSF49764">
    <property type="entry name" value="HSP20-like chaperones"/>
    <property type="match status" value="2"/>
</dbReference>
<dbReference type="PROSITE" id="PS01031">
    <property type="entry name" value="SHSP"/>
    <property type="match status" value="1"/>
</dbReference>
<keyword evidence="5" id="KW-1185">Reference proteome</keyword>
<dbReference type="OrthoDB" id="1431247at2759"/>
<dbReference type="Proteomes" id="UP000235220">
    <property type="component" value="Chromosome 2"/>
</dbReference>
<dbReference type="Gramene" id="Jr02_04870_p1">
    <property type="protein sequence ID" value="cds.Jr02_04870_p1"/>
    <property type="gene ID" value="Jr02_04870"/>
</dbReference>
<dbReference type="CDD" id="cd06464">
    <property type="entry name" value="ACD_sHsps-like"/>
    <property type="match status" value="1"/>
</dbReference>
<dbReference type="Gene3D" id="2.60.40.790">
    <property type="match status" value="2"/>
</dbReference>
<dbReference type="AlphaFoldDB" id="A0A2I4FIG5"/>
<dbReference type="PANTHER" id="PTHR11527">
    <property type="entry name" value="HEAT-SHOCK PROTEIN 20 FAMILY MEMBER"/>
    <property type="match status" value="1"/>
</dbReference>
<feature type="region of interest" description="Disordered" evidence="4">
    <location>
        <begin position="1"/>
        <end position="29"/>
    </location>
</feature>
<feature type="region of interest" description="Disordered" evidence="4">
    <location>
        <begin position="116"/>
        <end position="151"/>
    </location>
</feature>
<dbReference type="InterPro" id="IPR002068">
    <property type="entry name" value="A-crystallin/Hsp20_dom"/>
</dbReference>
<evidence type="ECO:0000256" key="2">
    <source>
        <dbReference type="PROSITE-ProRule" id="PRU00285"/>
    </source>
</evidence>
<dbReference type="InterPro" id="IPR008978">
    <property type="entry name" value="HSP20-like_chaperone"/>
</dbReference>
<comment type="similarity">
    <text evidence="2 3">Belongs to the small heat shock protein (HSP20) family.</text>
</comment>
<protein>
    <submittedName>
        <fullName evidence="6">Uncharacterized protein LOC108999091</fullName>
    </submittedName>
</protein>
<dbReference type="Pfam" id="PF00011">
    <property type="entry name" value="HSP20"/>
    <property type="match status" value="2"/>
</dbReference>
<proteinExistence type="inferred from homology"/>
<reference evidence="6" key="1">
    <citation type="submission" date="2025-08" db="UniProtKB">
        <authorList>
            <consortium name="RefSeq"/>
        </authorList>
    </citation>
    <scope>IDENTIFICATION</scope>
    <source>
        <tissue evidence="6">Leaves</tissue>
    </source>
</reference>
<evidence type="ECO:0000256" key="3">
    <source>
        <dbReference type="RuleBase" id="RU003616"/>
    </source>
</evidence>
<dbReference type="GO" id="GO:0034605">
    <property type="term" value="P:cellular response to heat"/>
    <property type="evidence" value="ECO:0000318"/>
    <property type="project" value="GO_Central"/>
</dbReference>
<gene>
    <name evidence="6" type="primary">LOC108999091</name>
</gene>
<evidence type="ECO:0000256" key="1">
    <source>
        <dbReference type="ARBA" id="ARBA00023016"/>
    </source>
</evidence>
<dbReference type="KEGG" id="jre:108999091"/>
<keyword evidence="1" id="KW-0346">Stress response</keyword>
<evidence type="ECO:0000313" key="6">
    <source>
        <dbReference type="RefSeq" id="XP_018831436.1"/>
    </source>
</evidence>
<organism evidence="5 6">
    <name type="scientific">Juglans regia</name>
    <name type="common">English walnut</name>
    <dbReference type="NCBI Taxonomy" id="51240"/>
    <lineage>
        <taxon>Eukaryota</taxon>
        <taxon>Viridiplantae</taxon>
        <taxon>Streptophyta</taxon>
        <taxon>Embryophyta</taxon>
        <taxon>Tracheophyta</taxon>
        <taxon>Spermatophyta</taxon>
        <taxon>Magnoliopsida</taxon>
        <taxon>eudicotyledons</taxon>
        <taxon>Gunneridae</taxon>
        <taxon>Pentapetalae</taxon>
        <taxon>rosids</taxon>
        <taxon>fabids</taxon>
        <taxon>Fagales</taxon>
        <taxon>Juglandaceae</taxon>
        <taxon>Juglans</taxon>
    </lineage>
</organism>